<feature type="domain" description="LysM" evidence="3">
    <location>
        <begin position="35"/>
        <end position="82"/>
    </location>
</feature>
<dbReference type="PANTHER" id="PTHR38731:SF1">
    <property type="entry name" value="FECR PROTEIN DOMAIN-CONTAINING PROTEIN"/>
    <property type="match status" value="1"/>
</dbReference>
<sequence length="549" mass="59898">MMLKQAAYQWMWMVPLIALQAVAAPAPVAKSLPVYTYQIQQKDTVYDLSHQLLENPNQWGQVVAFNHIRDPKRLTPGSELKIPIAWLKGTPVKATVVNGRLASGNGKPLMAGDSIAEGDNLLTEKDGSLVLRLPDGSQVLLQGGSQVSVDKLRARPSAGLSSKLKLQKGRVETHANPDKVPNTNMEVSTPLSIAGVRGTQFRVALDEAGTHASGEVTEGEVGYQGGKSLVSLPAGFGSQVDGSGVPIKPIALLAAPTLLLPDAAYDRVLFKLSWQAIEQAAAYRVMIATDERFTHVVLSTVVTEPTLKLTDLEDGHYWVSVRAIDAIGLEGLDSTALFKLKARPEPPFVLTPKMVAKATAGNVKFEWGQPEGIHQYHFQLATSTDFSKLVFDEMVTNTTSLNPELKEGQYYWRLASIRQKDSEVDQGPYSDLGSLLVRPAPSLPSKPIETANSLSFNWKGEADQRFVVQLSDDKAFKENVLSFSTETPTLTIPRPDAGEWFIRIKAIDPDGFESSFTKPQKFMIYRRLVTSDGQPVLNGQGEPITAPTN</sequence>
<protein>
    <submittedName>
        <fullName evidence="4">FecR domain-containing protein</fullName>
    </submittedName>
</protein>
<feature type="chain" id="PRO_5045325307" evidence="2">
    <location>
        <begin position="24"/>
        <end position="549"/>
    </location>
</feature>
<dbReference type="InterPro" id="IPR036779">
    <property type="entry name" value="LysM_dom_sf"/>
</dbReference>
<dbReference type="Gene3D" id="3.10.350.10">
    <property type="entry name" value="LysM domain"/>
    <property type="match status" value="1"/>
</dbReference>
<organism evidence="4 5">
    <name type="scientific">Leeia speluncae</name>
    <dbReference type="NCBI Taxonomy" id="2884804"/>
    <lineage>
        <taxon>Bacteria</taxon>
        <taxon>Pseudomonadati</taxon>
        <taxon>Pseudomonadota</taxon>
        <taxon>Betaproteobacteria</taxon>
        <taxon>Neisseriales</taxon>
        <taxon>Leeiaceae</taxon>
        <taxon>Leeia</taxon>
    </lineage>
</organism>
<dbReference type="RefSeq" id="WP_227180224.1">
    <property type="nucleotide sequence ID" value="NZ_JAJBZT010000003.1"/>
</dbReference>
<dbReference type="PROSITE" id="PS51782">
    <property type="entry name" value="LYSM"/>
    <property type="match status" value="1"/>
</dbReference>
<evidence type="ECO:0000313" key="4">
    <source>
        <dbReference type="EMBL" id="MCB6183453.1"/>
    </source>
</evidence>
<dbReference type="InterPro" id="IPR016930">
    <property type="entry name" value="UCP029644"/>
</dbReference>
<evidence type="ECO:0000256" key="2">
    <source>
        <dbReference type="SAM" id="SignalP"/>
    </source>
</evidence>
<dbReference type="InterPro" id="IPR018392">
    <property type="entry name" value="LysM"/>
</dbReference>
<dbReference type="Proteomes" id="UP001165395">
    <property type="component" value="Unassembled WGS sequence"/>
</dbReference>
<evidence type="ECO:0000256" key="1">
    <source>
        <dbReference type="SAM" id="MobiDB-lite"/>
    </source>
</evidence>
<name>A0ABS8D735_9NEIS</name>
<keyword evidence="5" id="KW-1185">Reference proteome</keyword>
<keyword evidence="2" id="KW-0732">Signal</keyword>
<dbReference type="InterPro" id="IPR006860">
    <property type="entry name" value="FecR"/>
</dbReference>
<feature type="signal peptide" evidence="2">
    <location>
        <begin position="1"/>
        <end position="23"/>
    </location>
</feature>
<evidence type="ECO:0000259" key="3">
    <source>
        <dbReference type="PROSITE" id="PS51782"/>
    </source>
</evidence>
<dbReference type="PANTHER" id="PTHR38731">
    <property type="entry name" value="LIPL45-RELATED LIPOPROTEIN-RELATED"/>
    <property type="match status" value="1"/>
</dbReference>
<evidence type="ECO:0000313" key="5">
    <source>
        <dbReference type="Proteomes" id="UP001165395"/>
    </source>
</evidence>
<dbReference type="PIRSF" id="PIRSF029644">
    <property type="entry name" value="UCP029644"/>
    <property type="match status" value="1"/>
</dbReference>
<dbReference type="Gene3D" id="2.60.120.1440">
    <property type="match status" value="1"/>
</dbReference>
<accession>A0ABS8D735</accession>
<proteinExistence type="predicted"/>
<comment type="caution">
    <text evidence="4">The sequence shown here is derived from an EMBL/GenBank/DDBJ whole genome shotgun (WGS) entry which is preliminary data.</text>
</comment>
<dbReference type="EMBL" id="JAJBZT010000003">
    <property type="protein sequence ID" value="MCB6183453.1"/>
    <property type="molecule type" value="Genomic_DNA"/>
</dbReference>
<gene>
    <name evidence="4" type="ORF">LIN78_07825</name>
</gene>
<reference evidence="4" key="1">
    <citation type="submission" date="2021-10" db="EMBL/GenBank/DDBJ databases">
        <title>The complete genome sequence of Leeia sp. TBRC 13508.</title>
        <authorList>
            <person name="Charoenyingcharoen P."/>
            <person name="Yukphan P."/>
        </authorList>
    </citation>
    <scope>NUCLEOTIDE SEQUENCE</scope>
    <source>
        <strain evidence="4">TBRC 13508</strain>
    </source>
</reference>
<dbReference type="InterPro" id="IPR013783">
    <property type="entry name" value="Ig-like_fold"/>
</dbReference>
<feature type="region of interest" description="Disordered" evidence="1">
    <location>
        <begin position="167"/>
        <end position="186"/>
    </location>
</feature>
<dbReference type="Pfam" id="PF04773">
    <property type="entry name" value="FecR"/>
    <property type="match status" value="1"/>
</dbReference>
<dbReference type="Gene3D" id="2.60.40.10">
    <property type="entry name" value="Immunoglobulins"/>
    <property type="match status" value="2"/>
</dbReference>